<name>A0AAE8KBA8_STRIT</name>
<evidence type="ECO:0000313" key="2">
    <source>
        <dbReference type="Proteomes" id="UP000267137"/>
    </source>
</evidence>
<dbReference type="EMBL" id="RJOO01000004">
    <property type="protein sequence ID" value="RSJ22640.1"/>
    <property type="molecule type" value="Genomic_DNA"/>
</dbReference>
<gene>
    <name evidence="1" type="ORF">D8827_07025</name>
</gene>
<proteinExistence type="predicted"/>
<organism evidence="1 2">
    <name type="scientific">Streptococcus intermedius</name>
    <dbReference type="NCBI Taxonomy" id="1338"/>
    <lineage>
        <taxon>Bacteria</taxon>
        <taxon>Bacillati</taxon>
        <taxon>Bacillota</taxon>
        <taxon>Bacilli</taxon>
        <taxon>Lactobacillales</taxon>
        <taxon>Streptococcaceae</taxon>
        <taxon>Streptococcus</taxon>
        <taxon>Streptococcus anginosus group</taxon>
    </lineage>
</organism>
<reference evidence="1 2" key="1">
    <citation type="submission" date="2018-11" db="EMBL/GenBank/DDBJ databases">
        <title>Species Designations Belie Phenotypic and Genotypic Heterogeneity in Oral Streptococci.</title>
        <authorList>
            <person name="Velsko I."/>
        </authorList>
    </citation>
    <scope>NUCLEOTIDE SEQUENCE [LARGE SCALE GENOMIC DNA]</scope>
    <source>
        <strain evidence="1 2">KLC02</strain>
    </source>
</reference>
<protein>
    <submittedName>
        <fullName evidence="1">Uncharacterized protein</fullName>
    </submittedName>
</protein>
<dbReference type="AlphaFoldDB" id="A0AAE8KBA8"/>
<sequence>MAFEAKRDKIKKALGEPIDKKTIPGVSLPSREEPDLVPSTYTLERKNKEKLARLAKANGYEKSTAAFLNDLIAGIQE</sequence>
<dbReference type="RefSeq" id="WP_125442567.1">
    <property type="nucleotide sequence ID" value="NZ_RJOO01000004.1"/>
</dbReference>
<comment type="caution">
    <text evidence="1">The sequence shown here is derived from an EMBL/GenBank/DDBJ whole genome shotgun (WGS) entry which is preliminary data.</text>
</comment>
<evidence type="ECO:0000313" key="1">
    <source>
        <dbReference type="EMBL" id="RSJ22640.1"/>
    </source>
</evidence>
<accession>A0AAE8KBA8</accession>
<dbReference type="Proteomes" id="UP000267137">
    <property type="component" value="Unassembled WGS sequence"/>
</dbReference>